<dbReference type="PANTHER" id="PTHR12300:SF161">
    <property type="entry name" value="RECEPTOR EXPRESSION-ENHANCING PROTEIN"/>
    <property type="match status" value="1"/>
</dbReference>
<feature type="transmembrane region" description="Helical" evidence="6">
    <location>
        <begin position="45"/>
        <end position="63"/>
    </location>
</feature>
<evidence type="ECO:0000313" key="8">
    <source>
        <dbReference type="Proteomes" id="UP001054889"/>
    </source>
</evidence>
<protein>
    <recommendedName>
        <fullName evidence="6">HVA22-like protein</fullName>
    </recommendedName>
</protein>
<evidence type="ECO:0000256" key="2">
    <source>
        <dbReference type="ARBA" id="ARBA00008573"/>
    </source>
</evidence>
<evidence type="ECO:0000256" key="4">
    <source>
        <dbReference type="ARBA" id="ARBA00022989"/>
    </source>
</evidence>
<comment type="caution">
    <text evidence="7">The sequence shown here is derived from an EMBL/GenBank/DDBJ whole genome shotgun (WGS) entry which is preliminary data.</text>
</comment>
<sequence>MGSGSFLKVLVSNIDVLAGYGILSLPLVSLCAVRFRRLACSCGDVALFLGDSWPLISLAYPLYASVRAIETKNPIDDQQWLTYWVLYSFITLFELTFAPIIEWLPFWSYAKLFFNCWLVLPWFHGAAYVYDHFVRPMFVNREIVNIWYVPRKEKLSKSDDVLSAAERYIEQNGPEAFEKLISKSTKTSTSRGMRRSILEEAEAANIAKAERESWGENPFHDKNYRY</sequence>
<reference evidence="7" key="2">
    <citation type="submission" date="2021-12" db="EMBL/GenBank/DDBJ databases">
        <title>Resequencing data analysis of finger millet.</title>
        <authorList>
            <person name="Hatakeyama M."/>
            <person name="Aluri S."/>
            <person name="Balachadran M.T."/>
            <person name="Sivarajan S.R."/>
            <person name="Poveda L."/>
            <person name="Shimizu-Inatsugi R."/>
            <person name="Schlapbach R."/>
            <person name="Sreeman S.M."/>
            <person name="Shimizu K.K."/>
        </authorList>
    </citation>
    <scope>NUCLEOTIDE SEQUENCE</scope>
</reference>
<feature type="transmembrane region" description="Helical" evidence="6">
    <location>
        <begin position="83"/>
        <end position="105"/>
    </location>
</feature>
<dbReference type="Proteomes" id="UP001054889">
    <property type="component" value="Unassembled WGS sequence"/>
</dbReference>
<reference evidence="7" key="1">
    <citation type="journal article" date="2018" name="DNA Res.">
        <title>Multiple hybrid de novo genome assembly of finger millet, an orphan allotetraploid crop.</title>
        <authorList>
            <person name="Hatakeyama M."/>
            <person name="Aluri S."/>
            <person name="Balachadran M.T."/>
            <person name="Sivarajan S.R."/>
            <person name="Patrignani A."/>
            <person name="Gruter S."/>
            <person name="Poveda L."/>
            <person name="Shimizu-Inatsugi R."/>
            <person name="Baeten J."/>
            <person name="Francoijs K.J."/>
            <person name="Nataraja K.N."/>
            <person name="Reddy Y.A.N."/>
            <person name="Phadnis S."/>
            <person name="Ravikumar R.L."/>
            <person name="Schlapbach R."/>
            <person name="Sreeman S.M."/>
            <person name="Shimizu K.K."/>
        </authorList>
    </citation>
    <scope>NUCLEOTIDE SEQUENCE</scope>
</reference>
<evidence type="ECO:0000256" key="5">
    <source>
        <dbReference type="ARBA" id="ARBA00023136"/>
    </source>
</evidence>
<feature type="transmembrane region" description="Helical" evidence="6">
    <location>
        <begin position="16"/>
        <end position="33"/>
    </location>
</feature>
<name>A0AAV5F491_ELECO</name>
<evidence type="ECO:0000256" key="1">
    <source>
        <dbReference type="ARBA" id="ARBA00004141"/>
    </source>
</evidence>
<keyword evidence="3 6" id="KW-0812">Transmembrane</keyword>
<dbReference type="AlphaFoldDB" id="A0AAV5F491"/>
<proteinExistence type="inferred from homology"/>
<dbReference type="Pfam" id="PF03134">
    <property type="entry name" value="TB2_DP1_HVA22"/>
    <property type="match status" value="1"/>
</dbReference>
<accession>A0AAV5F491</accession>
<comment type="subcellular location">
    <subcellularLocation>
        <location evidence="1 6">Membrane</location>
        <topology evidence="1 6">Multi-pass membrane protein</topology>
    </subcellularLocation>
</comment>
<dbReference type="InterPro" id="IPR004345">
    <property type="entry name" value="TB2_DP1_HVA22"/>
</dbReference>
<feature type="transmembrane region" description="Helical" evidence="6">
    <location>
        <begin position="112"/>
        <end position="130"/>
    </location>
</feature>
<evidence type="ECO:0000256" key="6">
    <source>
        <dbReference type="RuleBase" id="RU362006"/>
    </source>
</evidence>
<comment type="caution">
    <text evidence="6">Lacks conserved residue(s) required for the propagation of feature annotation.</text>
</comment>
<dbReference type="EMBL" id="BQKI01000081">
    <property type="protein sequence ID" value="GJN29230.1"/>
    <property type="molecule type" value="Genomic_DNA"/>
</dbReference>
<comment type="similarity">
    <text evidence="2 6">Belongs to the DP1 family.</text>
</comment>
<dbReference type="PANTHER" id="PTHR12300">
    <property type="entry name" value="HVA22-LIKE PROTEINS"/>
    <property type="match status" value="1"/>
</dbReference>
<keyword evidence="8" id="KW-1185">Reference proteome</keyword>
<keyword evidence="4 6" id="KW-1133">Transmembrane helix</keyword>
<evidence type="ECO:0000313" key="7">
    <source>
        <dbReference type="EMBL" id="GJN29230.1"/>
    </source>
</evidence>
<gene>
    <name evidence="7" type="primary">gb17430</name>
    <name evidence="7" type="ORF">PR202_gb17430</name>
</gene>
<dbReference type="GO" id="GO:0016020">
    <property type="term" value="C:membrane"/>
    <property type="evidence" value="ECO:0007669"/>
    <property type="project" value="UniProtKB-SubCell"/>
</dbReference>
<organism evidence="7 8">
    <name type="scientific">Eleusine coracana subsp. coracana</name>
    <dbReference type="NCBI Taxonomy" id="191504"/>
    <lineage>
        <taxon>Eukaryota</taxon>
        <taxon>Viridiplantae</taxon>
        <taxon>Streptophyta</taxon>
        <taxon>Embryophyta</taxon>
        <taxon>Tracheophyta</taxon>
        <taxon>Spermatophyta</taxon>
        <taxon>Magnoliopsida</taxon>
        <taxon>Liliopsida</taxon>
        <taxon>Poales</taxon>
        <taxon>Poaceae</taxon>
        <taxon>PACMAD clade</taxon>
        <taxon>Chloridoideae</taxon>
        <taxon>Cynodonteae</taxon>
        <taxon>Eleusininae</taxon>
        <taxon>Eleusine</taxon>
    </lineage>
</organism>
<evidence type="ECO:0000256" key="3">
    <source>
        <dbReference type="ARBA" id="ARBA00022692"/>
    </source>
</evidence>
<keyword evidence="5 6" id="KW-0472">Membrane</keyword>